<dbReference type="InterPro" id="IPR002885">
    <property type="entry name" value="PPR_rpt"/>
</dbReference>
<feature type="repeat" description="PPR" evidence="2">
    <location>
        <begin position="65"/>
        <end position="99"/>
    </location>
</feature>
<evidence type="ECO:0000313" key="3">
    <source>
        <dbReference type="EMBL" id="CAD5317958.1"/>
    </source>
</evidence>
<dbReference type="AlphaFoldDB" id="A0A7G2E821"/>
<dbReference type="EMBL" id="LR881467">
    <property type="protein sequence ID" value="CAD5317958.1"/>
    <property type="molecule type" value="Genomic_DNA"/>
</dbReference>
<accession>A0A7G2E821</accession>
<dbReference type="GO" id="GO:0009451">
    <property type="term" value="P:RNA modification"/>
    <property type="evidence" value="ECO:0007669"/>
    <property type="project" value="InterPro"/>
</dbReference>
<name>A0A7G2E821_ARATH</name>
<dbReference type="Proteomes" id="UP000516314">
    <property type="component" value="Chromosome 2"/>
</dbReference>
<organism evidence="3 4">
    <name type="scientific">Arabidopsis thaliana</name>
    <name type="common">Mouse-ear cress</name>
    <dbReference type="NCBI Taxonomy" id="3702"/>
    <lineage>
        <taxon>Eukaryota</taxon>
        <taxon>Viridiplantae</taxon>
        <taxon>Streptophyta</taxon>
        <taxon>Embryophyta</taxon>
        <taxon>Tracheophyta</taxon>
        <taxon>Spermatophyta</taxon>
        <taxon>Magnoliopsida</taxon>
        <taxon>eudicotyledons</taxon>
        <taxon>Gunneridae</taxon>
        <taxon>Pentapetalae</taxon>
        <taxon>rosids</taxon>
        <taxon>malvids</taxon>
        <taxon>Brassicales</taxon>
        <taxon>Brassicaceae</taxon>
        <taxon>Camelineae</taxon>
        <taxon>Arabidopsis</taxon>
    </lineage>
</organism>
<keyword evidence="1" id="KW-0677">Repeat</keyword>
<reference evidence="3 4" key="1">
    <citation type="submission" date="2020-09" db="EMBL/GenBank/DDBJ databases">
        <authorList>
            <person name="Ashkenazy H."/>
        </authorList>
    </citation>
    <scope>NUCLEOTIDE SEQUENCE [LARGE SCALE GENOMIC DNA]</scope>
    <source>
        <strain evidence="4">cv. Cdm-0</strain>
    </source>
</reference>
<sequence>MINLTRQRHRVSNLVTGGTSLDVILSHSPNKFTFPPLLKSCAKLGDVVQGRILHAQVVKTGFFVDVFTATALVSMYMKVKQVTDALKVLDEMPERGIASVNAAVSGLLENGFCRDAFRMFGDARVSGSGMNSVTVASVLGGCGDIEGGMQLHCLAMKSGFEMEVYVGTSLVSMYSRCGEWVLAARMFEKCFQSHEEVFK</sequence>
<proteinExistence type="predicted"/>
<dbReference type="NCBIfam" id="TIGR00756">
    <property type="entry name" value="PPR"/>
    <property type="match status" value="1"/>
</dbReference>
<dbReference type="InterPro" id="IPR046960">
    <property type="entry name" value="PPR_At4g14850-like_plant"/>
</dbReference>
<protein>
    <submittedName>
        <fullName evidence="3">(thale cress) hypothetical protein</fullName>
    </submittedName>
</protein>
<evidence type="ECO:0000256" key="1">
    <source>
        <dbReference type="ARBA" id="ARBA00022737"/>
    </source>
</evidence>
<dbReference type="InterPro" id="IPR011990">
    <property type="entry name" value="TPR-like_helical_dom_sf"/>
</dbReference>
<dbReference type="Gene3D" id="1.25.40.10">
    <property type="entry name" value="Tetratricopeptide repeat domain"/>
    <property type="match status" value="1"/>
</dbReference>
<dbReference type="FunFam" id="1.25.40.10:FF:000344">
    <property type="entry name" value="Pentatricopeptide repeat-containing protein"/>
    <property type="match status" value="1"/>
</dbReference>
<dbReference type="PROSITE" id="PS51375">
    <property type="entry name" value="PPR"/>
    <property type="match status" value="1"/>
</dbReference>
<dbReference type="GO" id="GO:0003723">
    <property type="term" value="F:RNA binding"/>
    <property type="evidence" value="ECO:0007669"/>
    <property type="project" value="InterPro"/>
</dbReference>
<dbReference type="PANTHER" id="PTHR47926">
    <property type="entry name" value="PENTATRICOPEPTIDE REPEAT-CONTAINING PROTEIN"/>
    <property type="match status" value="1"/>
</dbReference>
<dbReference type="Pfam" id="PF01535">
    <property type="entry name" value="PPR"/>
    <property type="match status" value="2"/>
</dbReference>
<evidence type="ECO:0000313" key="4">
    <source>
        <dbReference type="Proteomes" id="UP000516314"/>
    </source>
</evidence>
<evidence type="ECO:0000256" key="2">
    <source>
        <dbReference type="PROSITE-ProRule" id="PRU00708"/>
    </source>
</evidence>
<gene>
    <name evidence="3" type="ORF">AT9943_LOCUS6206</name>
</gene>
<dbReference type="Pfam" id="PF13812">
    <property type="entry name" value="PPR_3"/>
    <property type="match status" value="1"/>
</dbReference>